<dbReference type="KEGG" id="ptai:ICN73_25150"/>
<comment type="similarity">
    <text evidence="2">Belongs to the class-V pyridoxal-phosphate-dependent aminotransferase family. NifS/IscS subfamily.</text>
</comment>
<dbReference type="InterPro" id="IPR015424">
    <property type="entry name" value="PyrdxlP-dep_Trfase"/>
</dbReference>
<name>A0A7L9GFE8_9PSED</name>
<evidence type="ECO:0000256" key="5">
    <source>
        <dbReference type="ARBA" id="ARBA00022723"/>
    </source>
</evidence>
<dbReference type="Pfam" id="PF00266">
    <property type="entry name" value="Aminotran_5"/>
    <property type="match status" value="1"/>
</dbReference>
<keyword evidence="7" id="KW-0408">Iron</keyword>
<dbReference type="EMBL" id="CP062699">
    <property type="protein sequence ID" value="QOJ91113.1"/>
    <property type="molecule type" value="Genomic_DNA"/>
</dbReference>
<evidence type="ECO:0000256" key="3">
    <source>
        <dbReference type="ARBA" id="ARBA00012239"/>
    </source>
</evidence>
<evidence type="ECO:0000256" key="8">
    <source>
        <dbReference type="ARBA" id="ARBA00023014"/>
    </source>
</evidence>
<keyword evidence="5" id="KW-0479">Metal-binding</keyword>
<dbReference type="Proteomes" id="UP000593847">
    <property type="component" value="Chromosome"/>
</dbReference>
<evidence type="ECO:0000256" key="10">
    <source>
        <dbReference type="RuleBase" id="RU004504"/>
    </source>
</evidence>
<dbReference type="PIRSF" id="PIRSF005572">
    <property type="entry name" value="NifS"/>
    <property type="match status" value="1"/>
</dbReference>
<evidence type="ECO:0000256" key="6">
    <source>
        <dbReference type="ARBA" id="ARBA00022898"/>
    </source>
</evidence>
<evidence type="ECO:0000313" key="13">
    <source>
        <dbReference type="Proteomes" id="UP000593847"/>
    </source>
</evidence>
<keyword evidence="8" id="KW-0411">Iron-sulfur</keyword>
<feature type="domain" description="Aminotransferase class V" evidence="11">
    <location>
        <begin position="7"/>
        <end position="363"/>
    </location>
</feature>
<protein>
    <recommendedName>
        <fullName evidence="3">cysteine desulfurase</fullName>
        <ecNumber evidence="3">2.8.1.7</ecNumber>
    </recommendedName>
</protein>
<evidence type="ECO:0000256" key="7">
    <source>
        <dbReference type="ARBA" id="ARBA00023004"/>
    </source>
</evidence>
<dbReference type="GO" id="GO:0031071">
    <property type="term" value="F:cysteine desulfurase activity"/>
    <property type="evidence" value="ECO:0007669"/>
    <property type="project" value="UniProtKB-EC"/>
</dbReference>
<dbReference type="PANTHER" id="PTHR11601">
    <property type="entry name" value="CYSTEINE DESULFURYLASE FAMILY MEMBER"/>
    <property type="match status" value="1"/>
</dbReference>
<sequence length="387" mass="41481">MQPDSVIYLDAAATTPCANDVIKEMAKYDNINYGNPSSAHILGRLARSAVFESASHISELLGCTPAEIVFTSGATESNNIAILGSATTARSNIIICPIDHKSSLLAAEELEKRNIEIRRMKIDSDGRVNLTHLNSLLDENTSLLSISYVNSEIGTFQNLLEIKKALENSNALFHIDAAQALGKLPINVKELGVDCASISAHKIEGPKGIGALYVSSSSFSRLRPLTFGGGQSSLRSGTLPTQLIAGFGAAARRLKNKDYPASWSAAKQLRNAILETLNKHNIAFLINSPDAVSTPHILNISILGMRSETLISCLRNVCISSGSACNSNNLSPSYVITGIGHSAMRANSAIRLSFTSDMDIKTVRAGAESLSQKVLQLIHLNHRGQMK</sequence>
<dbReference type="InterPro" id="IPR015421">
    <property type="entry name" value="PyrdxlP-dep_Trfase_major"/>
</dbReference>
<dbReference type="EC" id="2.8.1.7" evidence="3"/>
<dbReference type="InterPro" id="IPR000192">
    <property type="entry name" value="Aminotrans_V_dom"/>
</dbReference>
<dbReference type="Gene3D" id="3.90.1150.10">
    <property type="entry name" value="Aspartate Aminotransferase, domain 1"/>
    <property type="match status" value="1"/>
</dbReference>
<proteinExistence type="inferred from homology"/>
<evidence type="ECO:0000313" key="12">
    <source>
        <dbReference type="EMBL" id="QOJ91113.1"/>
    </source>
</evidence>
<dbReference type="RefSeq" id="WP_192907498.1">
    <property type="nucleotide sequence ID" value="NZ_CP062699.1"/>
</dbReference>
<dbReference type="SUPFAM" id="SSF53383">
    <property type="entry name" value="PLP-dependent transferases"/>
    <property type="match status" value="1"/>
</dbReference>
<comment type="catalytic activity">
    <reaction evidence="9">
        <text>(sulfur carrier)-H + L-cysteine = (sulfur carrier)-SH + L-alanine</text>
        <dbReference type="Rhea" id="RHEA:43892"/>
        <dbReference type="Rhea" id="RHEA-COMP:14737"/>
        <dbReference type="Rhea" id="RHEA-COMP:14739"/>
        <dbReference type="ChEBI" id="CHEBI:29917"/>
        <dbReference type="ChEBI" id="CHEBI:35235"/>
        <dbReference type="ChEBI" id="CHEBI:57972"/>
        <dbReference type="ChEBI" id="CHEBI:64428"/>
        <dbReference type="EC" id="2.8.1.7"/>
    </reaction>
</comment>
<comment type="cofactor">
    <cofactor evidence="1 10">
        <name>pyridoxal 5'-phosphate</name>
        <dbReference type="ChEBI" id="CHEBI:597326"/>
    </cofactor>
</comment>
<dbReference type="GO" id="GO:0051536">
    <property type="term" value="F:iron-sulfur cluster binding"/>
    <property type="evidence" value="ECO:0007669"/>
    <property type="project" value="UniProtKB-KW"/>
</dbReference>
<keyword evidence="6" id="KW-0663">Pyridoxal phosphate</keyword>
<organism evidence="12 13">
    <name type="scientific">Pseudomonas taiwanensis</name>
    <dbReference type="NCBI Taxonomy" id="470150"/>
    <lineage>
        <taxon>Bacteria</taxon>
        <taxon>Pseudomonadati</taxon>
        <taxon>Pseudomonadota</taxon>
        <taxon>Gammaproteobacteria</taxon>
        <taxon>Pseudomonadales</taxon>
        <taxon>Pseudomonadaceae</taxon>
        <taxon>Pseudomonas</taxon>
    </lineage>
</organism>
<evidence type="ECO:0000256" key="1">
    <source>
        <dbReference type="ARBA" id="ARBA00001933"/>
    </source>
</evidence>
<dbReference type="InterPro" id="IPR015422">
    <property type="entry name" value="PyrdxlP-dep_Trfase_small"/>
</dbReference>
<dbReference type="Gene3D" id="3.40.640.10">
    <property type="entry name" value="Type I PLP-dependent aspartate aminotransferase-like (Major domain)"/>
    <property type="match status" value="1"/>
</dbReference>
<keyword evidence="4" id="KW-0808">Transferase</keyword>
<evidence type="ECO:0000256" key="9">
    <source>
        <dbReference type="ARBA" id="ARBA00050776"/>
    </source>
</evidence>
<keyword evidence="13" id="KW-1185">Reference proteome</keyword>
<gene>
    <name evidence="12" type="ORF">ICN73_25150</name>
</gene>
<dbReference type="AlphaFoldDB" id="A0A7L9GFE8"/>
<dbReference type="PANTHER" id="PTHR11601:SF34">
    <property type="entry name" value="CYSTEINE DESULFURASE"/>
    <property type="match status" value="1"/>
</dbReference>
<evidence type="ECO:0000256" key="4">
    <source>
        <dbReference type="ARBA" id="ARBA00022679"/>
    </source>
</evidence>
<evidence type="ECO:0000256" key="2">
    <source>
        <dbReference type="ARBA" id="ARBA00006490"/>
    </source>
</evidence>
<accession>A0A7L9GFE8</accession>
<dbReference type="InterPro" id="IPR016454">
    <property type="entry name" value="Cysteine_dSase"/>
</dbReference>
<evidence type="ECO:0000259" key="11">
    <source>
        <dbReference type="Pfam" id="PF00266"/>
    </source>
</evidence>
<dbReference type="GO" id="GO:0046872">
    <property type="term" value="F:metal ion binding"/>
    <property type="evidence" value="ECO:0007669"/>
    <property type="project" value="UniProtKB-KW"/>
</dbReference>
<dbReference type="InterPro" id="IPR020578">
    <property type="entry name" value="Aminotrans_V_PyrdxlP_BS"/>
</dbReference>
<reference evidence="12" key="1">
    <citation type="submission" date="2020-09" db="EMBL/GenBank/DDBJ databases">
        <title>Complete genome sequence of Pseudomonas taiwanensis CC, a plant growth-promoting and biotite-weathering strain.</title>
        <authorList>
            <person name="Cheng C."/>
        </authorList>
    </citation>
    <scope>NUCLEOTIDE SEQUENCE [LARGE SCALE GENOMIC DNA]</scope>
    <source>
        <strain evidence="12">WRS8</strain>
    </source>
</reference>
<dbReference type="PROSITE" id="PS00595">
    <property type="entry name" value="AA_TRANSFER_CLASS_5"/>
    <property type="match status" value="1"/>
</dbReference>